<dbReference type="PANTHER" id="PTHR42791">
    <property type="entry name" value="GNAT FAMILY ACETYLTRANSFERASE"/>
    <property type="match status" value="1"/>
</dbReference>
<dbReference type="GO" id="GO:0016747">
    <property type="term" value="F:acyltransferase activity, transferring groups other than amino-acyl groups"/>
    <property type="evidence" value="ECO:0007669"/>
    <property type="project" value="InterPro"/>
</dbReference>
<dbReference type="InterPro" id="IPR016181">
    <property type="entry name" value="Acyl_CoA_acyltransferase"/>
</dbReference>
<dbReference type="PANTHER" id="PTHR42791:SF1">
    <property type="entry name" value="N-ACETYLTRANSFERASE DOMAIN-CONTAINING PROTEIN"/>
    <property type="match status" value="1"/>
</dbReference>
<organism evidence="2 3">
    <name type="scientific">Alkalihalophilus marmarensis DSM 21297</name>
    <dbReference type="NCBI Taxonomy" id="1188261"/>
    <lineage>
        <taxon>Bacteria</taxon>
        <taxon>Bacillati</taxon>
        <taxon>Bacillota</taxon>
        <taxon>Bacilli</taxon>
        <taxon>Bacillales</taxon>
        <taxon>Bacillaceae</taxon>
        <taxon>Alkalihalophilus</taxon>
    </lineage>
</organism>
<proteinExistence type="predicted"/>
<dbReference type="SUPFAM" id="SSF55729">
    <property type="entry name" value="Acyl-CoA N-acyltransferases (Nat)"/>
    <property type="match status" value="1"/>
</dbReference>
<dbReference type="PROSITE" id="PS51186">
    <property type="entry name" value="GNAT"/>
    <property type="match status" value="1"/>
</dbReference>
<evidence type="ECO:0000313" key="3">
    <source>
        <dbReference type="Proteomes" id="UP000017170"/>
    </source>
</evidence>
<reference evidence="2 3" key="1">
    <citation type="journal article" date="2013" name="Genome Announc.">
        <title>Genome Sequence of the Extreme Obligate Alkaliphile Bacillus marmarensis Strain DSM 21297.</title>
        <authorList>
            <person name="Wernick D.G."/>
            <person name="Choi K.Y."/>
            <person name="Tat C.A."/>
            <person name="Lafontaine Rivera J.G."/>
            <person name="Liao J.C."/>
        </authorList>
    </citation>
    <scope>NUCLEOTIDE SEQUENCE [LARGE SCALE GENOMIC DNA]</scope>
    <source>
        <strain evidence="2 3">DSM 21297</strain>
    </source>
</reference>
<dbReference type="RefSeq" id="WP_022629926.1">
    <property type="nucleotide sequence ID" value="NZ_ATAE01000070.1"/>
</dbReference>
<dbReference type="EMBL" id="ATAE01000070">
    <property type="protein sequence ID" value="ERN51186.1"/>
    <property type="molecule type" value="Genomic_DNA"/>
</dbReference>
<dbReference type="Proteomes" id="UP000017170">
    <property type="component" value="Unassembled WGS sequence"/>
</dbReference>
<dbReference type="InterPro" id="IPR000182">
    <property type="entry name" value="GNAT_dom"/>
</dbReference>
<name>U6SKL6_9BACI</name>
<feature type="domain" description="N-acetyltransferase" evidence="1">
    <location>
        <begin position="5"/>
        <end position="210"/>
    </location>
</feature>
<dbReference type="PATRIC" id="fig|1188261.3.peg.3959"/>
<evidence type="ECO:0000313" key="2">
    <source>
        <dbReference type="EMBL" id="ERN51186.1"/>
    </source>
</evidence>
<dbReference type="AlphaFoldDB" id="U6SKL6"/>
<accession>U6SKL6</accession>
<sequence>MSRDDHIRRLNRSDKPCFVQLMAKSFENDPLFNYLFKDGEVDQKFEERACAFVAFLFDKSFCLLEEIWGIYDQDKLIGAYIIEMPHMKGTQKIFGGLKLVGRVIQLLKNLSLKTVIKLNRYMKGSRRSVPKLPLHYLIMIGVMPSRQGYGVGGQLMKHIMKQVREDHRSRGIALDTENKRNISHYRRFGFCLYSETQLDDITIYGMMKINVKLQGRDMQQKR</sequence>
<gene>
    <name evidence="2" type="ORF">A33I_20775</name>
</gene>
<dbReference type="CDD" id="cd04301">
    <property type="entry name" value="NAT_SF"/>
    <property type="match status" value="1"/>
</dbReference>
<keyword evidence="3" id="KW-1185">Reference proteome</keyword>
<protein>
    <recommendedName>
        <fullName evidence="1">N-acetyltransferase domain-containing protein</fullName>
    </recommendedName>
</protein>
<dbReference type="InterPro" id="IPR052523">
    <property type="entry name" value="Trichothecene_AcTrans"/>
</dbReference>
<dbReference type="Gene3D" id="3.40.630.30">
    <property type="match status" value="1"/>
</dbReference>
<evidence type="ECO:0000259" key="1">
    <source>
        <dbReference type="PROSITE" id="PS51186"/>
    </source>
</evidence>
<comment type="caution">
    <text evidence="2">The sequence shown here is derived from an EMBL/GenBank/DDBJ whole genome shotgun (WGS) entry which is preliminary data.</text>
</comment>
<dbReference type="Pfam" id="PF00583">
    <property type="entry name" value="Acetyltransf_1"/>
    <property type="match status" value="1"/>
</dbReference>